<dbReference type="GO" id="GO:0004061">
    <property type="term" value="F:arylformamidase activity"/>
    <property type="evidence" value="ECO:0007669"/>
    <property type="project" value="InterPro"/>
</dbReference>
<keyword evidence="2" id="KW-1185">Reference proteome</keyword>
<dbReference type="OrthoDB" id="7067800at2"/>
<dbReference type="PANTHER" id="PTHR34861:SF10">
    <property type="entry name" value="CYCLASE"/>
    <property type="match status" value="1"/>
</dbReference>
<dbReference type="GO" id="GO:0019441">
    <property type="term" value="P:L-tryptophan catabolic process to kynurenine"/>
    <property type="evidence" value="ECO:0007669"/>
    <property type="project" value="InterPro"/>
</dbReference>
<dbReference type="InterPro" id="IPR037175">
    <property type="entry name" value="KFase_sf"/>
</dbReference>
<gene>
    <name evidence="1" type="ORF">FB381_3327</name>
</gene>
<dbReference type="Pfam" id="PF04199">
    <property type="entry name" value="Cyclase"/>
    <property type="match status" value="1"/>
</dbReference>
<dbReference type="Gene3D" id="3.50.30.50">
    <property type="entry name" value="Putative cyclase"/>
    <property type="match status" value="1"/>
</dbReference>
<dbReference type="SUPFAM" id="SSF102198">
    <property type="entry name" value="Putative cyclase"/>
    <property type="match status" value="1"/>
</dbReference>
<dbReference type="Proteomes" id="UP000320209">
    <property type="component" value="Unassembled WGS sequence"/>
</dbReference>
<proteinExistence type="predicted"/>
<sequence length="337" mass="36843">MSTDLRQDVPTYAQLKVRRDGLPGSSWGVFGPGDEMGMINFLTPDHAVAAAGLVRTGKTFNLDFPVNSFVPAPGGTRPAAVHRMFANNPNHRDDWLDSYYLQQSSQIDGLRHIRDPEHGFYGGVPDAAVDVGKPSLGIQNLAEKGVVGRGVLLDLGRYFERRGTPIDMASNQMFTTEDLEGAAAEQGVAFRSGDILMIRYGWARYYLETLTQEERGEFSSHIRHPGLKQCEEMVAWLWDHQFSMVASDDSGVEAHPVNPDSGFVDPDEPAPERGVLHNGMLHRPLIAMLGLSLGELWDLDALAEDCARDGVYEFLLTAKPLNLVGGVGSPANAIAVK</sequence>
<dbReference type="AlphaFoldDB" id="A0A543A9Z3"/>
<dbReference type="PANTHER" id="PTHR34861">
    <property type="match status" value="1"/>
</dbReference>
<protein>
    <submittedName>
        <fullName evidence="1">Putative cyclase</fullName>
    </submittedName>
</protein>
<reference evidence="1 2" key="1">
    <citation type="submission" date="2019-06" db="EMBL/GenBank/DDBJ databases">
        <title>Sequencing the genomes of 1000 actinobacteria strains.</title>
        <authorList>
            <person name="Klenk H.-P."/>
        </authorList>
    </citation>
    <scope>NUCLEOTIDE SEQUENCE [LARGE SCALE GENOMIC DNA]</scope>
    <source>
        <strain evidence="1 2">DSM 25218</strain>
    </source>
</reference>
<evidence type="ECO:0000313" key="1">
    <source>
        <dbReference type="EMBL" id="TQL69422.1"/>
    </source>
</evidence>
<name>A0A543A9Z3_9ACTN</name>
<accession>A0A543A9Z3</accession>
<dbReference type="EMBL" id="VFOV01000001">
    <property type="protein sequence ID" value="TQL69422.1"/>
    <property type="molecule type" value="Genomic_DNA"/>
</dbReference>
<comment type="caution">
    <text evidence="1">The sequence shown here is derived from an EMBL/GenBank/DDBJ whole genome shotgun (WGS) entry which is preliminary data.</text>
</comment>
<dbReference type="InterPro" id="IPR007325">
    <property type="entry name" value="KFase/CYL"/>
</dbReference>
<organism evidence="1 2">
    <name type="scientific">Nocardioides albertanoniae</name>
    <dbReference type="NCBI Taxonomy" id="1175486"/>
    <lineage>
        <taxon>Bacteria</taxon>
        <taxon>Bacillati</taxon>
        <taxon>Actinomycetota</taxon>
        <taxon>Actinomycetes</taxon>
        <taxon>Propionibacteriales</taxon>
        <taxon>Nocardioidaceae</taxon>
        <taxon>Nocardioides</taxon>
    </lineage>
</organism>
<dbReference type="RefSeq" id="WP_141781296.1">
    <property type="nucleotide sequence ID" value="NZ_VFOV01000001.1"/>
</dbReference>
<evidence type="ECO:0000313" key="2">
    <source>
        <dbReference type="Proteomes" id="UP000320209"/>
    </source>
</evidence>